<dbReference type="EC" id="2.4.1.-" evidence="2"/>
<dbReference type="GO" id="GO:0016757">
    <property type="term" value="F:glycosyltransferase activity"/>
    <property type="evidence" value="ECO:0007669"/>
    <property type="project" value="UniProtKB-KW"/>
</dbReference>
<protein>
    <submittedName>
        <fullName evidence="2">Rhamnosyltransferase WbbL</fullName>
        <ecNumber evidence="2">2.4.1.-</ecNumber>
    </submittedName>
</protein>
<evidence type="ECO:0000313" key="2">
    <source>
        <dbReference type="EMBL" id="QDV27323.1"/>
    </source>
</evidence>
<proteinExistence type="predicted"/>
<dbReference type="InterPro" id="IPR001173">
    <property type="entry name" value="Glyco_trans_2-like"/>
</dbReference>
<gene>
    <name evidence="2" type="primary">wbbL</name>
    <name evidence="2" type="ORF">Q31a_57110</name>
</gene>
<sequence>MRPFETKVSILIVGYNSKELIRDCLTSLFLNTSRAELSFEVIVVDNSSDGTAEMVSEHFPEVHVVANLDNRGFGAGNNLAASHASGKYLLLLNPDTIVRSNKALVRLVEFADSNPHAAAWGGVTLLESGEIDPGCYLRLPSLALALKNLFGIHGKSHQLVDRSPTFCGEVEVLNGAYMMVDRAVWNGIGGFDESFKLYSEEVDLCYRIGQTGRPIMMTGASRIKHLAGSGNAFQSTRMLARTRGQMHYARKHFSTPGWIAMGCILWMHAAVRYCIGNVLGCLPKQKKAARVASAYSLIFWQPTKWWHGWNGVQL</sequence>
<dbReference type="PANTHER" id="PTHR43179">
    <property type="entry name" value="RHAMNOSYLTRANSFERASE WBBL"/>
    <property type="match status" value="1"/>
</dbReference>
<keyword evidence="2" id="KW-0808">Transferase</keyword>
<keyword evidence="3" id="KW-1185">Reference proteome</keyword>
<evidence type="ECO:0000313" key="3">
    <source>
        <dbReference type="Proteomes" id="UP000318017"/>
    </source>
</evidence>
<dbReference type="Pfam" id="PF00535">
    <property type="entry name" value="Glycos_transf_2"/>
    <property type="match status" value="1"/>
</dbReference>
<keyword evidence="2" id="KW-0328">Glycosyltransferase</keyword>
<dbReference type="PANTHER" id="PTHR43179:SF7">
    <property type="entry name" value="RHAMNOSYLTRANSFERASE WBBL"/>
    <property type="match status" value="1"/>
</dbReference>
<dbReference type="KEGG" id="ahel:Q31a_57110"/>
<dbReference type="SUPFAM" id="SSF53448">
    <property type="entry name" value="Nucleotide-diphospho-sugar transferases"/>
    <property type="match status" value="1"/>
</dbReference>
<dbReference type="EMBL" id="CP036298">
    <property type="protein sequence ID" value="QDV27323.1"/>
    <property type="molecule type" value="Genomic_DNA"/>
</dbReference>
<reference evidence="2 3" key="1">
    <citation type="submission" date="2019-02" db="EMBL/GenBank/DDBJ databases">
        <title>Deep-cultivation of Planctomycetes and their phenomic and genomic characterization uncovers novel biology.</title>
        <authorList>
            <person name="Wiegand S."/>
            <person name="Jogler M."/>
            <person name="Boedeker C."/>
            <person name="Pinto D."/>
            <person name="Vollmers J."/>
            <person name="Rivas-Marin E."/>
            <person name="Kohn T."/>
            <person name="Peeters S.H."/>
            <person name="Heuer A."/>
            <person name="Rast P."/>
            <person name="Oberbeckmann S."/>
            <person name="Bunk B."/>
            <person name="Jeske O."/>
            <person name="Meyerdierks A."/>
            <person name="Storesund J.E."/>
            <person name="Kallscheuer N."/>
            <person name="Luecker S."/>
            <person name="Lage O.M."/>
            <person name="Pohl T."/>
            <person name="Merkel B.J."/>
            <person name="Hornburger P."/>
            <person name="Mueller R.-W."/>
            <person name="Bruemmer F."/>
            <person name="Labrenz M."/>
            <person name="Spormann A.M."/>
            <person name="Op den Camp H."/>
            <person name="Overmann J."/>
            <person name="Amann R."/>
            <person name="Jetten M.S.M."/>
            <person name="Mascher T."/>
            <person name="Medema M.H."/>
            <person name="Devos D.P."/>
            <person name="Kaster A.-K."/>
            <person name="Ovreas L."/>
            <person name="Rohde M."/>
            <person name="Galperin M.Y."/>
            <person name="Jogler C."/>
        </authorList>
    </citation>
    <scope>NUCLEOTIDE SEQUENCE [LARGE SCALE GENOMIC DNA]</scope>
    <source>
        <strain evidence="2 3">Q31a</strain>
    </source>
</reference>
<dbReference type="Gene3D" id="3.90.550.10">
    <property type="entry name" value="Spore Coat Polysaccharide Biosynthesis Protein SpsA, Chain A"/>
    <property type="match status" value="1"/>
</dbReference>
<dbReference type="Proteomes" id="UP000318017">
    <property type="component" value="Chromosome"/>
</dbReference>
<evidence type="ECO:0000259" key="1">
    <source>
        <dbReference type="Pfam" id="PF00535"/>
    </source>
</evidence>
<feature type="domain" description="Glycosyltransferase 2-like" evidence="1">
    <location>
        <begin position="9"/>
        <end position="124"/>
    </location>
</feature>
<name>A0A518GFG6_9BACT</name>
<accession>A0A518GFG6</accession>
<dbReference type="InterPro" id="IPR029044">
    <property type="entry name" value="Nucleotide-diphossugar_trans"/>
</dbReference>
<organism evidence="2 3">
    <name type="scientific">Aureliella helgolandensis</name>
    <dbReference type="NCBI Taxonomy" id="2527968"/>
    <lineage>
        <taxon>Bacteria</taxon>
        <taxon>Pseudomonadati</taxon>
        <taxon>Planctomycetota</taxon>
        <taxon>Planctomycetia</taxon>
        <taxon>Pirellulales</taxon>
        <taxon>Pirellulaceae</taxon>
        <taxon>Aureliella</taxon>
    </lineage>
</organism>
<dbReference type="AlphaFoldDB" id="A0A518GFG6"/>
<dbReference type="CDD" id="cd04186">
    <property type="entry name" value="GT_2_like_c"/>
    <property type="match status" value="1"/>
</dbReference>